<dbReference type="EMBL" id="APND01000001">
    <property type="protein sequence ID" value="MES1927757.1"/>
    <property type="molecule type" value="Genomic_DNA"/>
</dbReference>
<dbReference type="InterPro" id="IPR050134">
    <property type="entry name" value="NAD-dep_sirtuin_deacylases"/>
</dbReference>
<comment type="caution">
    <text evidence="6">The sequence shown here is derived from an EMBL/GenBank/DDBJ whole genome shotgun (WGS) entry which is preliminary data.</text>
</comment>
<dbReference type="InterPro" id="IPR029035">
    <property type="entry name" value="DHS-like_NAD/FAD-binding_dom"/>
</dbReference>
<dbReference type="InterPro" id="IPR026590">
    <property type="entry name" value="Ssirtuin_cat_dom"/>
</dbReference>
<dbReference type="PANTHER" id="PTHR11085">
    <property type="entry name" value="NAD-DEPENDENT PROTEIN DEACYLASE SIRTUIN-5, MITOCHONDRIAL-RELATED"/>
    <property type="match status" value="1"/>
</dbReference>
<keyword evidence="7" id="KW-1185">Reference proteome</keyword>
<dbReference type="Proteomes" id="UP001460888">
    <property type="component" value="Unassembled WGS sequence"/>
</dbReference>
<dbReference type="PROSITE" id="PS50305">
    <property type="entry name" value="SIRTUIN"/>
    <property type="match status" value="1"/>
</dbReference>
<feature type="domain" description="Deacetylase sirtuin-type" evidence="5">
    <location>
        <begin position="11"/>
        <end position="270"/>
    </location>
</feature>
<evidence type="ECO:0000256" key="3">
    <source>
        <dbReference type="ARBA" id="ARBA00023027"/>
    </source>
</evidence>
<evidence type="ECO:0000256" key="4">
    <source>
        <dbReference type="PROSITE-ProRule" id="PRU00236"/>
    </source>
</evidence>
<feature type="binding site" evidence="4">
    <location>
        <position position="152"/>
    </location>
    <ligand>
        <name>Zn(2+)</name>
        <dbReference type="ChEBI" id="CHEBI:29105"/>
    </ligand>
</feature>
<evidence type="ECO:0000313" key="6">
    <source>
        <dbReference type="EMBL" id="MES1927757.1"/>
    </source>
</evidence>
<evidence type="ECO:0000256" key="1">
    <source>
        <dbReference type="ARBA" id="ARBA00012928"/>
    </source>
</evidence>
<dbReference type="SUPFAM" id="SSF52467">
    <property type="entry name" value="DHS-like NAD/FAD-binding domain"/>
    <property type="match status" value="1"/>
</dbReference>
<name>A0ABV2AVX2_9GAMM</name>
<accession>A0ABV2AVX2</accession>
<protein>
    <recommendedName>
        <fullName evidence="1">protein acetyllysine N-acetyltransferase</fullName>
        <ecNumber evidence="1">2.3.1.286</ecNumber>
    </recommendedName>
</protein>
<evidence type="ECO:0000259" key="5">
    <source>
        <dbReference type="PROSITE" id="PS50305"/>
    </source>
</evidence>
<proteinExistence type="predicted"/>
<keyword evidence="3" id="KW-0520">NAD</keyword>
<dbReference type="Gene3D" id="3.40.50.1220">
    <property type="entry name" value="TPP-binding domain"/>
    <property type="match status" value="1"/>
</dbReference>
<dbReference type="InterPro" id="IPR003000">
    <property type="entry name" value="Sirtuin"/>
</dbReference>
<organism evidence="6 7">
    <name type="scientific">Salinisphaera dokdonensis CL-ES53</name>
    <dbReference type="NCBI Taxonomy" id="1304272"/>
    <lineage>
        <taxon>Bacteria</taxon>
        <taxon>Pseudomonadati</taxon>
        <taxon>Pseudomonadota</taxon>
        <taxon>Gammaproteobacteria</taxon>
        <taxon>Salinisphaerales</taxon>
        <taxon>Salinisphaeraceae</taxon>
        <taxon>Salinisphaera</taxon>
    </lineage>
</organism>
<feature type="binding site" evidence="4">
    <location>
        <position position="171"/>
    </location>
    <ligand>
        <name>Zn(2+)</name>
        <dbReference type="ChEBI" id="CHEBI:29105"/>
    </ligand>
</feature>
<dbReference type="NCBIfam" id="NF001753">
    <property type="entry name" value="PRK00481.1-3"/>
    <property type="match status" value="1"/>
</dbReference>
<evidence type="ECO:0000313" key="7">
    <source>
        <dbReference type="Proteomes" id="UP001460888"/>
    </source>
</evidence>
<sequence length="271" mass="29008">MPDVSRHAQRMAPEQSVHGDILRATELLRSARRVLVITGAGMSADSGLPTYRGVGGLYDRELTDDGISIEDALSGAMFARDPALTWKYISQIERACRGAMPNAGHEALAELASHYERFCVLTQNVDGFHAAAGSRDVIEMHGTIHRLQCTQCANAWVVEDYAGLAQIPPACGVCGGLVRPAVVLFGEMLPDDAVCRYEFALAEGFDLVLVVGTSAVFPYIAAPVEQAASSGCATIEINPQRTMISDLCDVHLRANAAHALTALLADVRQKS</sequence>
<gene>
    <name evidence="6" type="ORF">SADO_00835</name>
</gene>
<evidence type="ECO:0000256" key="2">
    <source>
        <dbReference type="ARBA" id="ARBA00022679"/>
    </source>
</evidence>
<keyword evidence="4" id="KW-0479">Metal-binding</keyword>
<dbReference type="PANTHER" id="PTHR11085:SF4">
    <property type="entry name" value="NAD-DEPENDENT PROTEIN DEACYLASE"/>
    <property type="match status" value="1"/>
</dbReference>
<feature type="binding site" evidence="4">
    <location>
        <position position="149"/>
    </location>
    <ligand>
        <name>Zn(2+)</name>
        <dbReference type="ChEBI" id="CHEBI:29105"/>
    </ligand>
</feature>
<feature type="binding site" evidence="4">
    <location>
        <position position="174"/>
    </location>
    <ligand>
        <name>Zn(2+)</name>
        <dbReference type="ChEBI" id="CHEBI:29105"/>
    </ligand>
</feature>
<feature type="active site" description="Proton acceptor" evidence="4">
    <location>
        <position position="141"/>
    </location>
</feature>
<dbReference type="CDD" id="cd01407">
    <property type="entry name" value="SIR2-fam"/>
    <property type="match status" value="1"/>
</dbReference>
<keyword evidence="4" id="KW-0862">Zinc</keyword>
<dbReference type="Pfam" id="PF02146">
    <property type="entry name" value="SIR2"/>
    <property type="match status" value="1"/>
</dbReference>
<keyword evidence="2" id="KW-0808">Transferase</keyword>
<dbReference type="EC" id="2.3.1.286" evidence="1"/>
<reference evidence="6 7" key="1">
    <citation type="submission" date="2013-03" db="EMBL/GenBank/DDBJ databases">
        <title>Salinisphaera dokdonensis CL-ES53 Genome Sequencing.</title>
        <authorList>
            <person name="Li C."/>
            <person name="Lai Q."/>
            <person name="Shao Z."/>
        </authorList>
    </citation>
    <scope>NUCLEOTIDE SEQUENCE [LARGE SCALE GENOMIC DNA]</scope>
    <source>
        <strain evidence="6 7">CL-ES53</strain>
    </source>
</reference>
<dbReference type="Gene3D" id="3.30.1600.10">
    <property type="entry name" value="SIR2/SIRT2 'Small Domain"/>
    <property type="match status" value="1"/>
</dbReference>
<dbReference type="InterPro" id="IPR026591">
    <property type="entry name" value="Sirtuin_cat_small_dom_sf"/>
</dbReference>